<proteinExistence type="predicted"/>
<sequence length="212" mass="24871">MKEKNKENKFISAVTTIGNWIANFFFLHLLWILYSLRGLIIAGLLPSTAAVTHVMYKWFNNKDDNFKIREEFNTAYKEHFKQANQIGYIVFIIFGMLYVDLRVSNVFIQSIFFHTLLLFITFFVLSFSLFLFTVMVRYDFSLKNIFKQAFFVTLSVPIYSIATSVGLLLVVSLMRNYIFLAFFFGISLLLLPVVWFTYTGVLKAEEKRDEEI</sequence>
<dbReference type="Pfam" id="PF04854">
    <property type="entry name" value="DUF624"/>
    <property type="match status" value="1"/>
</dbReference>
<dbReference type="KEGG" id="jda:BW727_101628"/>
<evidence type="ECO:0000313" key="2">
    <source>
        <dbReference type="EMBL" id="AQS53994.1"/>
    </source>
</evidence>
<feature type="transmembrane region" description="Helical" evidence="1">
    <location>
        <begin position="80"/>
        <end position="99"/>
    </location>
</feature>
<dbReference type="AlphaFoldDB" id="A0A1S6IR35"/>
<keyword evidence="1" id="KW-0812">Transmembrane</keyword>
<keyword evidence="1" id="KW-0472">Membrane</keyword>
<dbReference type="EMBL" id="CP019728">
    <property type="protein sequence ID" value="AQS53994.1"/>
    <property type="molecule type" value="Genomic_DNA"/>
</dbReference>
<protein>
    <recommendedName>
        <fullName evidence="4">DUF624 domain-containing protein</fullName>
    </recommendedName>
</protein>
<feature type="transmembrane region" description="Helical" evidence="1">
    <location>
        <begin position="177"/>
        <end position="198"/>
    </location>
</feature>
<name>A0A1S6IR35_9LACT</name>
<gene>
    <name evidence="2" type="ORF">BW727_101628</name>
</gene>
<dbReference type="RefSeq" id="WP_062469516.1">
    <property type="nucleotide sequence ID" value="NZ_BBYN01000013.1"/>
</dbReference>
<feature type="transmembrane region" description="Helical" evidence="1">
    <location>
        <begin position="12"/>
        <end position="33"/>
    </location>
</feature>
<keyword evidence="3" id="KW-1185">Reference proteome</keyword>
<dbReference type="InterPro" id="IPR006938">
    <property type="entry name" value="DUF624"/>
</dbReference>
<feature type="transmembrane region" description="Helical" evidence="1">
    <location>
        <begin position="150"/>
        <end position="171"/>
    </location>
</feature>
<dbReference type="Proteomes" id="UP000188993">
    <property type="component" value="Chromosome"/>
</dbReference>
<keyword evidence="1" id="KW-1133">Transmembrane helix</keyword>
<organism evidence="2 3">
    <name type="scientific">Jeotgalibaca dankookensis</name>
    <dbReference type="NCBI Taxonomy" id="708126"/>
    <lineage>
        <taxon>Bacteria</taxon>
        <taxon>Bacillati</taxon>
        <taxon>Bacillota</taxon>
        <taxon>Bacilli</taxon>
        <taxon>Lactobacillales</taxon>
        <taxon>Carnobacteriaceae</taxon>
        <taxon>Jeotgalibaca</taxon>
    </lineage>
</organism>
<evidence type="ECO:0000313" key="3">
    <source>
        <dbReference type="Proteomes" id="UP000188993"/>
    </source>
</evidence>
<feature type="transmembrane region" description="Helical" evidence="1">
    <location>
        <begin position="111"/>
        <end position="138"/>
    </location>
</feature>
<reference evidence="2 3" key="1">
    <citation type="journal article" date="2014" name="Int. J. Syst. Evol. Microbiol.">
        <title>Jeotgalibaca dankookensis gen. nov., sp. nov., a member of the family Carnobacteriaceae, isolated from seujeot (Korean traditional food).</title>
        <authorList>
            <person name="Lee D.G."/>
            <person name="Trujillo M.E."/>
            <person name="Kang H."/>
            <person name="Ahn T.Y."/>
        </authorList>
    </citation>
    <scope>NUCLEOTIDE SEQUENCE [LARGE SCALE GENOMIC DNA]</scope>
    <source>
        <strain evidence="2 3">EX-07</strain>
    </source>
</reference>
<dbReference type="STRING" id="708126.BW727_101628"/>
<dbReference type="OrthoDB" id="2182676at2"/>
<evidence type="ECO:0008006" key="4">
    <source>
        <dbReference type="Google" id="ProtNLM"/>
    </source>
</evidence>
<feature type="transmembrane region" description="Helical" evidence="1">
    <location>
        <begin position="39"/>
        <end position="59"/>
    </location>
</feature>
<accession>A0A1S6IR35</accession>
<evidence type="ECO:0000256" key="1">
    <source>
        <dbReference type="SAM" id="Phobius"/>
    </source>
</evidence>